<evidence type="ECO:0000313" key="4">
    <source>
        <dbReference type="Proteomes" id="UP000184076"/>
    </source>
</evidence>
<feature type="transmembrane region" description="Helical" evidence="1">
    <location>
        <begin position="58"/>
        <end position="85"/>
    </location>
</feature>
<keyword evidence="1" id="KW-0812">Transmembrane</keyword>
<organism evidence="3 4">
    <name type="scientific">Desulfacinum infernum DSM 9756</name>
    <dbReference type="NCBI Taxonomy" id="1121391"/>
    <lineage>
        <taxon>Bacteria</taxon>
        <taxon>Pseudomonadati</taxon>
        <taxon>Thermodesulfobacteriota</taxon>
        <taxon>Syntrophobacteria</taxon>
        <taxon>Syntrophobacterales</taxon>
        <taxon>Syntrophobacteraceae</taxon>
        <taxon>Desulfacinum</taxon>
    </lineage>
</organism>
<evidence type="ECO:0000313" key="3">
    <source>
        <dbReference type="EMBL" id="SHF87162.1"/>
    </source>
</evidence>
<protein>
    <submittedName>
        <fullName evidence="3">Uncharacterized protein</fullName>
    </submittedName>
</protein>
<keyword evidence="2" id="KW-0732">Signal</keyword>
<gene>
    <name evidence="3" type="ORF">SAMN02745206_02811</name>
</gene>
<feature type="signal peptide" evidence="2">
    <location>
        <begin position="1"/>
        <end position="25"/>
    </location>
</feature>
<dbReference type="EMBL" id="FQVB01000030">
    <property type="protein sequence ID" value="SHF87162.1"/>
    <property type="molecule type" value="Genomic_DNA"/>
</dbReference>
<evidence type="ECO:0000256" key="2">
    <source>
        <dbReference type="SAM" id="SignalP"/>
    </source>
</evidence>
<dbReference type="InterPro" id="IPR054622">
    <property type="entry name" value="DVU0150-like"/>
</dbReference>
<sequence>MKRWMRRVLGAAGLLPVAAPSLVWAAGGKASQLVVVADTRVIQNAALKYFADLYNTNIWLFAVWAVVLTAVYGCFLGLLMDFIMARTGLDLKSRKIVEH</sequence>
<keyword evidence="1" id="KW-0472">Membrane</keyword>
<dbReference type="RefSeq" id="WP_084076506.1">
    <property type="nucleotide sequence ID" value="NZ_FQVB01000030.1"/>
</dbReference>
<proteinExistence type="predicted"/>
<name>A0A1M5F7S9_9BACT</name>
<dbReference type="Proteomes" id="UP000184076">
    <property type="component" value="Unassembled WGS sequence"/>
</dbReference>
<dbReference type="NCBIfam" id="NF040783">
    <property type="entry name" value="DVU0150_fam"/>
    <property type="match status" value="1"/>
</dbReference>
<feature type="chain" id="PRO_5012974181" evidence="2">
    <location>
        <begin position="26"/>
        <end position="99"/>
    </location>
</feature>
<keyword evidence="4" id="KW-1185">Reference proteome</keyword>
<dbReference type="STRING" id="1121391.SAMN02745206_02811"/>
<accession>A0A1M5F7S9</accession>
<keyword evidence="1" id="KW-1133">Transmembrane helix</keyword>
<dbReference type="AlphaFoldDB" id="A0A1M5F7S9"/>
<evidence type="ECO:0000256" key="1">
    <source>
        <dbReference type="SAM" id="Phobius"/>
    </source>
</evidence>
<reference evidence="4" key="1">
    <citation type="submission" date="2016-11" db="EMBL/GenBank/DDBJ databases">
        <authorList>
            <person name="Varghese N."/>
            <person name="Submissions S."/>
        </authorList>
    </citation>
    <scope>NUCLEOTIDE SEQUENCE [LARGE SCALE GENOMIC DNA]</scope>
    <source>
        <strain evidence="4">DSM 9756</strain>
    </source>
</reference>